<evidence type="ECO:0000259" key="2">
    <source>
        <dbReference type="Pfam" id="PF23622"/>
    </source>
</evidence>
<dbReference type="EMBL" id="JAMSHJ010000006">
    <property type="protein sequence ID" value="KAI5399492.1"/>
    <property type="molecule type" value="Genomic_DNA"/>
</dbReference>
<dbReference type="PANTHER" id="PTHR31900:SF34">
    <property type="entry name" value="EMB|CAB62440.1-RELATED"/>
    <property type="match status" value="1"/>
</dbReference>
<dbReference type="Proteomes" id="UP001058974">
    <property type="component" value="Chromosome 6"/>
</dbReference>
<dbReference type="SUPFAM" id="SSF81383">
    <property type="entry name" value="F-box domain"/>
    <property type="match status" value="1"/>
</dbReference>
<dbReference type="AlphaFoldDB" id="A0A9D4WD22"/>
<sequence length="462" mass="52710">TTMATENNNLDLFSLLPDSLLLAIVSFLPFKEAAARTCILNKKWLNIWKSGNDIDFDENFFVNSTSDEIKQAQRKVFIDFITNWIAHFTQRDINKFSLKISNPHSCRNTIESCVEFAAQRRVKDLTLDFSDKRNFNNNKDNALFPVPTQVYQLGSSLESLKLSSCGFFVPDSLNFDALRDLSLSCVHVKIKTLKSLLSSCSTIQSLSLEKCWGLQHFDLGYVPICLRRLVVNKCEIELDYLSFNAPILQYFKYSGLVFTSDINAKEIEEVDIDFALESRFNECGNELCQILLDFSAAKILTVCSYLLQVIPSGDEPVQIQGDLNVKHLILNTQLHPNELGGLEFLLNSCSVMEKLTLNLGSGVIFEDYKNPYDVDLKNFWQRRRVVPTCLMRSLKVVEVNKSKTTDSEVITLYFFMLTGKVLEEINIHICNADDGLTEIRYARARYLRTAEKCSSNLRISVY</sequence>
<dbReference type="InterPro" id="IPR001810">
    <property type="entry name" value="F-box_dom"/>
</dbReference>
<protein>
    <recommendedName>
        <fullName evidence="5">F-box/LRR-repeat protein</fullName>
    </recommendedName>
</protein>
<dbReference type="InterPro" id="IPR036047">
    <property type="entry name" value="F-box-like_dom_sf"/>
</dbReference>
<dbReference type="Pfam" id="PF23622">
    <property type="entry name" value="LRR_At1g61320_AtMIF1"/>
    <property type="match status" value="1"/>
</dbReference>
<evidence type="ECO:0000313" key="3">
    <source>
        <dbReference type="EMBL" id="KAI5399492.1"/>
    </source>
</evidence>
<dbReference type="Gramene" id="Psat06G0472600-T1">
    <property type="protein sequence ID" value="KAI5399492.1"/>
    <property type="gene ID" value="KIW84_064726"/>
</dbReference>
<dbReference type="Pfam" id="PF00646">
    <property type="entry name" value="F-box"/>
    <property type="match status" value="1"/>
</dbReference>
<dbReference type="InterPro" id="IPR032675">
    <property type="entry name" value="LRR_dom_sf"/>
</dbReference>
<dbReference type="SUPFAM" id="SSF52047">
    <property type="entry name" value="RNI-like"/>
    <property type="match status" value="1"/>
</dbReference>
<feature type="domain" description="At1g61320/AtMIF1 LRR" evidence="2">
    <location>
        <begin position="92"/>
        <end position="269"/>
    </location>
</feature>
<feature type="domain" description="F-box" evidence="1">
    <location>
        <begin position="13"/>
        <end position="50"/>
    </location>
</feature>
<keyword evidence="4" id="KW-1185">Reference proteome</keyword>
<evidence type="ECO:0000259" key="1">
    <source>
        <dbReference type="Pfam" id="PF00646"/>
    </source>
</evidence>
<evidence type="ECO:0008006" key="5">
    <source>
        <dbReference type="Google" id="ProtNLM"/>
    </source>
</evidence>
<evidence type="ECO:0000313" key="4">
    <source>
        <dbReference type="Proteomes" id="UP001058974"/>
    </source>
</evidence>
<gene>
    <name evidence="3" type="ORF">KIW84_064726</name>
</gene>
<dbReference type="PANTHER" id="PTHR31900">
    <property type="entry name" value="F-BOX/RNI SUPERFAMILY PROTEIN-RELATED"/>
    <property type="match status" value="1"/>
</dbReference>
<feature type="non-terminal residue" evidence="3">
    <location>
        <position position="462"/>
    </location>
</feature>
<accession>A0A9D4WD22</accession>
<comment type="caution">
    <text evidence="3">The sequence shown here is derived from an EMBL/GenBank/DDBJ whole genome shotgun (WGS) entry which is preliminary data.</text>
</comment>
<reference evidence="3 4" key="1">
    <citation type="journal article" date="2022" name="Nat. Genet.">
        <title>Improved pea reference genome and pan-genome highlight genomic features and evolutionary characteristics.</title>
        <authorList>
            <person name="Yang T."/>
            <person name="Liu R."/>
            <person name="Luo Y."/>
            <person name="Hu S."/>
            <person name="Wang D."/>
            <person name="Wang C."/>
            <person name="Pandey M.K."/>
            <person name="Ge S."/>
            <person name="Xu Q."/>
            <person name="Li N."/>
            <person name="Li G."/>
            <person name="Huang Y."/>
            <person name="Saxena R.K."/>
            <person name="Ji Y."/>
            <person name="Li M."/>
            <person name="Yan X."/>
            <person name="He Y."/>
            <person name="Liu Y."/>
            <person name="Wang X."/>
            <person name="Xiang C."/>
            <person name="Varshney R.K."/>
            <person name="Ding H."/>
            <person name="Gao S."/>
            <person name="Zong X."/>
        </authorList>
    </citation>
    <scope>NUCLEOTIDE SEQUENCE [LARGE SCALE GENOMIC DNA]</scope>
    <source>
        <strain evidence="3 4">cv. Zhongwan 6</strain>
    </source>
</reference>
<dbReference type="CDD" id="cd22160">
    <property type="entry name" value="F-box_AtFBL13-like"/>
    <property type="match status" value="1"/>
</dbReference>
<dbReference type="InterPro" id="IPR050232">
    <property type="entry name" value="FBL13/AtMIF1-like"/>
</dbReference>
<dbReference type="Gene3D" id="3.80.10.10">
    <property type="entry name" value="Ribonuclease Inhibitor"/>
    <property type="match status" value="1"/>
</dbReference>
<organism evidence="3 4">
    <name type="scientific">Pisum sativum</name>
    <name type="common">Garden pea</name>
    <name type="synonym">Lathyrus oleraceus</name>
    <dbReference type="NCBI Taxonomy" id="3888"/>
    <lineage>
        <taxon>Eukaryota</taxon>
        <taxon>Viridiplantae</taxon>
        <taxon>Streptophyta</taxon>
        <taxon>Embryophyta</taxon>
        <taxon>Tracheophyta</taxon>
        <taxon>Spermatophyta</taxon>
        <taxon>Magnoliopsida</taxon>
        <taxon>eudicotyledons</taxon>
        <taxon>Gunneridae</taxon>
        <taxon>Pentapetalae</taxon>
        <taxon>rosids</taxon>
        <taxon>fabids</taxon>
        <taxon>Fabales</taxon>
        <taxon>Fabaceae</taxon>
        <taxon>Papilionoideae</taxon>
        <taxon>50 kb inversion clade</taxon>
        <taxon>NPAAA clade</taxon>
        <taxon>Hologalegina</taxon>
        <taxon>IRL clade</taxon>
        <taxon>Fabeae</taxon>
        <taxon>Lathyrus</taxon>
    </lineage>
</organism>
<dbReference type="InterPro" id="IPR055357">
    <property type="entry name" value="LRR_At1g61320_AtMIF1"/>
</dbReference>
<proteinExistence type="predicted"/>
<dbReference type="InterPro" id="IPR053781">
    <property type="entry name" value="F-box_AtFBL13-like"/>
</dbReference>
<name>A0A9D4WD22_PEA</name>